<keyword evidence="10" id="KW-0472">Membrane</keyword>
<dbReference type="GO" id="GO:0047402">
    <property type="term" value="F:protein-glucosylgalactosylhydroxylysine glucosidase activity"/>
    <property type="evidence" value="ECO:0007669"/>
    <property type="project" value="UniProtKB-EC"/>
</dbReference>
<name>A0A1D1VZW8_RAMVA</name>
<keyword evidence="14" id="KW-1185">Reference proteome</keyword>
<dbReference type="OrthoDB" id="200349at2759"/>
<evidence type="ECO:0000256" key="5">
    <source>
        <dbReference type="ARBA" id="ARBA00053339"/>
    </source>
</evidence>
<sequence>MHRGIRMASSRNSRAASALSIFSIFLHLSAAQLSTRTQWLPDNYPLPHLGNGYLSTPLFGERMQVQDLFTRADRPVRVGLPSTMAVRVDRHQDIAGSSVNYTFNPEAGFFETVVTVQQRYWVRQRFYAHVRIPELFVMELEAEVLGKLSANEEISIPLWRKGCYDNLANECIFTANDMTFTHTVLSTGGLAPWTKKVSVAEGNVTGNPDSSNRTSSNIAIMWDQAPPSITLNRNTISAKGVFLTSISRNITAARKAYDEGHEQFASGVLYSRHRDFWGLRYNEGRIQFQAAPGSTGHKLQNAVFSSLYTVLSAIPSHPYFLEDFLGVGPVVDDDNEADLASAGRVRWEQEIYVLPSLLLLQPAAAELMIKNRVDQWVEALENAPAASSGNFSYRGGKYPYETVTGEELWEVHDRSQDMDFLRAVHVSGDVAFALQEYIKAVPPSEWIDKDAMMRTASRIAEFYLHLVQRLDGEQEGKSGIKQLVVGINRFLTATTAPDPIDPRFYVQFHTFTHAVASVALRLPESISRLGFSGGGVNLDVAELQRLADNIYFPRDLLTSGHLTSSTPEHTEQSCEPDVLLAYFPLRHKAFDTEDQAQFCSMVEADLIDHAPKKGSCDIKSTYVPIRRSVYELAKRRNCPLSGLSQPVPDMLSVVQGDFHIIPEYQWTSPGETLPTDRPFRTSLAGHGAFLQGVLNGYAGIQLDNNRLLIDPIIPEGTEAWSIHALNYQGFIVNLRFSREEILITVTRENQHATLYIEPGSADYTGGNDTSWRVKVGGHITVKRSRIYLVAVAADSFHWSQLPWLFQSTSLPAAKYMPEVGNGHIATMVNSSWVHMNGLYNGEGPKSSRARIPSLVAFTVRTNHTLPAQLVNRTYELNVREGIFTTTTRLRNPSLVITHEIFAHRDNDRLLAAHVSFTRPKDALSHRDSREQDPVEIFFDKFPDESQLRSEDIVFQPTRQISIGGNQPESLFKEADGRTVIPELKGMAPSPINMIWRSTISNFVLAAGQEVSREIHVYISSRPSETRAAAQKFRGKSSEFIKNAHIAKWGSYWDNGRIDVDATENFELAQGLYGSLYFLLASLPNQQDQGNRFIGLSPGGLARGPANSDYSGHIFWDTETWMYPPILNLHPEQARLLLEARTLTLDAAKANAILYGYKGAKFAWESAYTGTETSPWPPSGEYEIHITGDIAFAVRQYLYVIDDKMKAIREMRLEEMAVEMAIFWQSRSACSNGTTVTCSIINVMPPDEYHFPVSNSIYTNYVAKLSLELPAYVFKITNNSHPDLNLWLTTAQRLAMPKSVMDGKEFHLEFDGYTPGVWHPRSNVNVPEIKQGDVILLGYPLDMDMSPELRKNDLDIYRKVTDVEGPAMTWGMFSVGYLELGNLVEADTLFERNYENIVQPFGVWSEVRDGAGALNFLTGMGGFLQAVINGYGGIRIREDHLALHPQRLPKTSRWSLVGYKHLGHQFNMTFDFFHNTMTIHIVSKTSIAPHLVLEVDSGQIYDLPQAGYVLTVRTEKSMLREYQITDEFTNPGPDTSTSTPPPATSGSPVNPSITPGLPTVTGSAPPATTPSSSPALLTNSPLVMLWLIFLTCWFSFNRS</sequence>
<evidence type="ECO:0000256" key="9">
    <source>
        <dbReference type="SAM" id="MobiDB-lite"/>
    </source>
</evidence>
<dbReference type="EMBL" id="BDGG01000012">
    <property type="protein sequence ID" value="GAV05943.1"/>
    <property type="molecule type" value="Genomic_DNA"/>
</dbReference>
<evidence type="ECO:0000256" key="11">
    <source>
        <dbReference type="SAM" id="SignalP"/>
    </source>
</evidence>
<dbReference type="FunFam" id="1.50.10.10:FF:000023">
    <property type="entry name" value="Protein-glucosylgalactosylhydroxylysine glucosidase"/>
    <property type="match status" value="1"/>
</dbReference>
<evidence type="ECO:0000256" key="8">
    <source>
        <dbReference type="ARBA" id="ARBA00079982"/>
    </source>
</evidence>
<dbReference type="InterPro" id="IPR005195">
    <property type="entry name" value="Glyco_hydro_65_M"/>
</dbReference>
<dbReference type="Proteomes" id="UP000186922">
    <property type="component" value="Unassembled WGS sequence"/>
</dbReference>
<evidence type="ECO:0000256" key="10">
    <source>
        <dbReference type="SAM" id="Phobius"/>
    </source>
</evidence>
<evidence type="ECO:0000256" key="6">
    <source>
        <dbReference type="ARBA" id="ARBA00066430"/>
    </source>
</evidence>
<feature type="compositionally biased region" description="Low complexity" evidence="9">
    <location>
        <begin position="1562"/>
        <end position="1572"/>
    </location>
</feature>
<reference evidence="13 14" key="1">
    <citation type="journal article" date="2016" name="Nat. Commun.">
        <title>Extremotolerant tardigrade genome and improved radiotolerance of human cultured cells by tardigrade-unique protein.</title>
        <authorList>
            <person name="Hashimoto T."/>
            <person name="Horikawa D.D."/>
            <person name="Saito Y."/>
            <person name="Kuwahara H."/>
            <person name="Kozuka-Hata H."/>
            <person name="Shin-I T."/>
            <person name="Minakuchi Y."/>
            <person name="Ohishi K."/>
            <person name="Motoyama A."/>
            <person name="Aizu T."/>
            <person name="Enomoto A."/>
            <person name="Kondo K."/>
            <person name="Tanaka S."/>
            <person name="Hara Y."/>
            <person name="Koshikawa S."/>
            <person name="Sagara H."/>
            <person name="Miura T."/>
            <person name="Yokobori S."/>
            <person name="Miyagawa K."/>
            <person name="Suzuki Y."/>
            <person name="Kubo T."/>
            <person name="Oyama M."/>
            <person name="Kohara Y."/>
            <person name="Fujiyama A."/>
            <person name="Arakawa K."/>
            <person name="Katayama T."/>
            <person name="Toyoda A."/>
            <person name="Kunieda T."/>
        </authorList>
    </citation>
    <scope>NUCLEOTIDE SEQUENCE [LARGE SCALE GENOMIC DNA]</scope>
    <source>
        <strain evidence="13 14">YOKOZUNA-1</strain>
    </source>
</reference>
<keyword evidence="3" id="KW-0326">Glycosidase</keyword>
<comment type="catalytic activity">
    <reaction evidence="4">
        <text>(5R)-5-O-[alpha-D-glucosyl-(1-&gt;2)-beta-D-galactosyl]-5-hydroxy-L-lysyl-[collagen] + H2O = (5R)-5-O-(beta-D-galactosyl)-5-hydroxy-L-lysyl-[collagen] + D-glucose</text>
        <dbReference type="Rhea" id="RHEA:11068"/>
        <dbReference type="Rhea" id="RHEA-COMP:12753"/>
        <dbReference type="Rhea" id="RHEA-COMP:12754"/>
        <dbReference type="ChEBI" id="CHEBI:4167"/>
        <dbReference type="ChEBI" id="CHEBI:15377"/>
        <dbReference type="ChEBI" id="CHEBI:133443"/>
        <dbReference type="ChEBI" id="CHEBI:133452"/>
        <dbReference type="EC" id="3.2.1.107"/>
    </reaction>
</comment>
<feature type="signal peptide" evidence="11">
    <location>
        <begin position="1"/>
        <end position="31"/>
    </location>
</feature>
<protein>
    <recommendedName>
        <fullName evidence="7">Protein-glucosylgalactosylhydroxylysine glucosidase</fullName>
        <ecNumber evidence="6">3.2.1.107</ecNumber>
    </recommendedName>
    <alternativeName>
        <fullName evidence="8">Acid trehalase-like protein 1</fullName>
    </alternativeName>
</protein>
<dbReference type="GO" id="GO:0005975">
    <property type="term" value="P:carbohydrate metabolic process"/>
    <property type="evidence" value="ECO:0007669"/>
    <property type="project" value="InterPro"/>
</dbReference>
<dbReference type="InterPro" id="IPR008928">
    <property type="entry name" value="6-hairpin_glycosidase_sf"/>
</dbReference>
<evidence type="ECO:0000256" key="1">
    <source>
        <dbReference type="ARBA" id="ARBA00006768"/>
    </source>
</evidence>
<evidence type="ECO:0000256" key="3">
    <source>
        <dbReference type="ARBA" id="ARBA00023295"/>
    </source>
</evidence>
<dbReference type="InterPro" id="IPR012341">
    <property type="entry name" value="6hp_glycosidase-like_sf"/>
</dbReference>
<feature type="domain" description="Glycoside hydrolase family 65 central catalytic" evidence="12">
    <location>
        <begin position="1101"/>
        <end position="1283"/>
    </location>
</feature>
<keyword evidence="10" id="KW-0812">Transmembrane</keyword>
<comment type="function">
    <text evidence="5">Catalyzes the hydrolysis of glucose from the disaccharide unit linked to hydroxylysine residues of collagen and collagen-like proteins.</text>
</comment>
<keyword evidence="2" id="KW-0378">Hydrolase</keyword>
<proteinExistence type="inferred from homology"/>
<feature type="chain" id="PRO_5008899041" description="Protein-glucosylgalactosylhydroxylysine glucosidase" evidence="11">
    <location>
        <begin position="32"/>
        <end position="1598"/>
    </location>
</feature>
<dbReference type="SUPFAM" id="SSF48208">
    <property type="entry name" value="Six-hairpin glycosidases"/>
    <property type="match status" value="2"/>
</dbReference>
<organism evidence="13 14">
    <name type="scientific">Ramazzottius varieornatus</name>
    <name type="common">Water bear</name>
    <name type="synonym">Tardigrade</name>
    <dbReference type="NCBI Taxonomy" id="947166"/>
    <lineage>
        <taxon>Eukaryota</taxon>
        <taxon>Metazoa</taxon>
        <taxon>Ecdysozoa</taxon>
        <taxon>Tardigrada</taxon>
        <taxon>Eutardigrada</taxon>
        <taxon>Parachela</taxon>
        <taxon>Hypsibioidea</taxon>
        <taxon>Ramazzottiidae</taxon>
        <taxon>Ramazzottius</taxon>
    </lineage>
</organism>
<dbReference type="EC" id="3.2.1.107" evidence="6"/>
<evidence type="ECO:0000313" key="14">
    <source>
        <dbReference type="Proteomes" id="UP000186922"/>
    </source>
</evidence>
<evidence type="ECO:0000256" key="7">
    <source>
        <dbReference type="ARBA" id="ARBA00071505"/>
    </source>
</evidence>
<dbReference type="Gene3D" id="1.50.10.10">
    <property type="match status" value="2"/>
</dbReference>
<feature type="domain" description="Glycoside hydrolase family 65 central catalytic" evidence="12">
    <location>
        <begin position="343"/>
        <end position="469"/>
    </location>
</feature>
<feature type="transmembrane region" description="Helical" evidence="10">
    <location>
        <begin position="1575"/>
        <end position="1595"/>
    </location>
</feature>
<comment type="caution">
    <text evidence="13">The sequence shown here is derived from an EMBL/GenBank/DDBJ whole genome shotgun (WGS) entry which is preliminary data.</text>
</comment>
<dbReference type="PANTHER" id="PTHR11051">
    <property type="entry name" value="GLYCOSYL HYDROLASE-RELATED"/>
    <property type="match status" value="1"/>
</dbReference>
<gene>
    <name evidence="13" type="primary">RvY_15994-1</name>
    <name evidence="13" type="synonym">RvY_15994.1</name>
    <name evidence="13" type="ORF">RvY_15994</name>
</gene>
<evidence type="ECO:0000256" key="2">
    <source>
        <dbReference type="ARBA" id="ARBA00022801"/>
    </source>
</evidence>
<keyword evidence="10" id="KW-1133">Transmembrane helix</keyword>
<evidence type="ECO:0000313" key="13">
    <source>
        <dbReference type="EMBL" id="GAV05943.1"/>
    </source>
</evidence>
<accession>A0A1D1VZW8</accession>
<dbReference type="STRING" id="947166.A0A1D1VZW8"/>
<dbReference type="Gene3D" id="2.60.420.10">
    <property type="entry name" value="Maltose phosphorylase, domain 3"/>
    <property type="match status" value="1"/>
</dbReference>
<dbReference type="PANTHER" id="PTHR11051:SF8">
    <property type="entry name" value="PROTEIN-GLUCOSYLGALACTOSYLHYDROXYLYSINE GLUCOSIDASE"/>
    <property type="match status" value="1"/>
</dbReference>
<comment type="similarity">
    <text evidence="1">Belongs to the glycosyl hydrolase 65 family.</text>
</comment>
<keyword evidence="11" id="KW-0732">Signal</keyword>
<evidence type="ECO:0000256" key="4">
    <source>
        <dbReference type="ARBA" id="ARBA00051415"/>
    </source>
</evidence>
<evidence type="ECO:0000259" key="12">
    <source>
        <dbReference type="Pfam" id="PF03632"/>
    </source>
</evidence>
<feature type="compositionally biased region" description="Low complexity" evidence="9">
    <location>
        <begin position="1530"/>
        <end position="1547"/>
    </location>
</feature>
<dbReference type="Pfam" id="PF03632">
    <property type="entry name" value="Glyco_hydro_65m"/>
    <property type="match status" value="2"/>
</dbReference>
<feature type="region of interest" description="Disordered" evidence="9">
    <location>
        <begin position="1525"/>
        <end position="1572"/>
    </location>
</feature>